<gene>
    <name evidence="3" type="ORF">CLV36_10463</name>
</gene>
<feature type="transmembrane region" description="Helical" evidence="1">
    <location>
        <begin position="185"/>
        <end position="210"/>
    </location>
</feature>
<keyword evidence="1" id="KW-0812">Transmembrane</keyword>
<dbReference type="GO" id="GO:0008233">
    <property type="term" value="F:peptidase activity"/>
    <property type="evidence" value="ECO:0007669"/>
    <property type="project" value="UniProtKB-KW"/>
</dbReference>
<keyword evidence="3" id="KW-0645">Protease</keyword>
<comment type="caution">
    <text evidence="3">The sequence shown here is derived from an EMBL/GenBank/DDBJ whole genome shotgun (WGS) entry which is preliminary data.</text>
</comment>
<name>A0ABX5EPX8_9BACL</name>
<evidence type="ECO:0000256" key="1">
    <source>
        <dbReference type="SAM" id="Phobius"/>
    </source>
</evidence>
<feature type="transmembrane region" description="Helical" evidence="1">
    <location>
        <begin position="55"/>
        <end position="74"/>
    </location>
</feature>
<dbReference type="Proteomes" id="UP000238836">
    <property type="component" value="Unassembled WGS sequence"/>
</dbReference>
<feature type="transmembrane region" description="Helical" evidence="1">
    <location>
        <begin position="116"/>
        <end position="134"/>
    </location>
</feature>
<feature type="transmembrane region" description="Helical" evidence="1">
    <location>
        <begin position="86"/>
        <end position="104"/>
    </location>
</feature>
<evidence type="ECO:0000259" key="2">
    <source>
        <dbReference type="Pfam" id="PF02517"/>
    </source>
</evidence>
<keyword evidence="3" id="KW-0378">Hydrolase</keyword>
<evidence type="ECO:0000313" key="4">
    <source>
        <dbReference type="Proteomes" id="UP000238836"/>
    </source>
</evidence>
<sequence length="300" mass="34646">MNERQAIPFQRWGKVIGLLSLLVFVLAVGGLMWSGHTEIRYTADHHGTIPIQNKWVPAIVCILLIRIIPFHRPNYHPFHELTKQQLAIQSAVFLFGAILFPVSLLLVDSNTSTFQLWYMGLKLAMLFILPWMALRLILTHPMKRLTPEQPSSLSWLMWVSPLFIMSVWVYLSYFSVFSVPRTPSVLINAAELLMTLVVGFLINSLLEELFYRVWLQTRLEELLGSWPAIMLTSIPWSIWHIKIQHTGYLPADVVMAIANQGVTGLFLGYLWSRYRNMWVLIMIHGIINAPPQLLLELWNM</sequence>
<keyword evidence="1" id="KW-0472">Membrane</keyword>
<proteinExistence type="predicted"/>
<reference evidence="3 4" key="1">
    <citation type="submission" date="2018-03" db="EMBL/GenBank/DDBJ databases">
        <title>Genomic Encyclopedia of Archaeal and Bacterial Type Strains, Phase II (KMG-II): from individual species to whole genera.</title>
        <authorList>
            <person name="Goeker M."/>
        </authorList>
    </citation>
    <scope>NUCLEOTIDE SEQUENCE [LARGE SCALE GENOMIC DNA]</scope>
    <source>
        <strain evidence="3 4">RHA1</strain>
    </source>
</reference>
<feature type="transmembrane region" description="Helical" evidence="1">
    <location>
        <begin position="253"/>
        <end position="271"/>
    </location>
</feature>
<feature type="transmembrane region" description="Helical" evidence="1">
    <location>
        <begin position="12"/>
        <end position="35"/>
    </location>
</feature>
<keyword evidence="4" id="KW-1185">Reference proteome</keyword>
<evidence type="ECO:0000313" key="3">
    <source>
        <dbReference type="EMBL" id="PRZ15340.1"/>
    </source>
</evidence>
<protein>
    <submittedName>
        <fullName evidence="3">Membrane protease YdiL (CAAX protease family)</fullName>
    </submittedName>
</protein>
<accession>A0ABX5EPX8</accession>
<dbReference type="GO" id="GO:0006508">
    <property type="term" value="P:proteolysis"/>
    <property type="evidence" value="ECO:0007669"/>
    <property type="project" value="UniProtKB-KW"/>
</dbReference>
<feature type="transmembrane region" description="Helical" evidence="1">
    <location>
        <begin position="278"/>
        <end position="295"/>
    </location>
</feature>
<organism evidence="3 4">
    <name type="scientific">Laceyella sediminis</name>
    <dbReference type="NCBI Taxonomy" id="573074"/>
    <lineage>
        <taxon>Bacteria</taxon>
        <taxon>Bacillati</taxon>
        <taxon>Bacillota</taxon>
        <taxon>Bacilli</taxon>
        <taxon>Bacillales</taxon>
        <taxon>Thermoactinomycetaceae</taxon>
        <taxon>Laceyella</taxon>
    </lineage>
</organism>
<feature type="domain" description="CAAX prenyl protease 2/Lysostaphin resistance protein A-like" evidence="2">
    <location>
        <begin position="192"/>
        <end position="289"/>
    </location>
</feature>
<dbReference type="Pfam" id="PF02517">
    <property type="entry name" value="Rce1-like"/>
    <property type="match status" value="1"/>
</dbReference>
<dbReference type="RefSeq" id="WP_106342081.1">
    <property type="nucleotide sequence ID" value="NZ_PVTZ01000004.1"/>
</dbReference>
<feature type="transmembrane region" description="Helical" evidence="1">
    <location>
        <begin position="155"/>
        <end position="173"/>
    </location>
</feature>
<dbReference type="InterPro" id="IPR003675">
    <property type="entry name" value="Rce1/LyrA-like_dom"/>
</dbReference>
<dbReference type="EMBL" id="PVTZ01000004">
    <property type="protein sequence ID" value="PRZ15340.1"/>
    <property type="molecule type" value="Genomic_DNA"/>
</dbReference>
<feature type="transmembrane region" description="Helical" evidence="1">
    <location>
        <begin position="222"/>
        <end position="241"/>
    </location>
</feature>
<keyword evidence="1" id="KW-1133">Transmembrane helix</keyword>